<name>A0AAW2GMW0_9HYME</name>
<dbReference type="EMBL" id="JADYXP020000003">
    <property type="protein sequence ID" value="KAL0128479.1"/>
    <property type="molecule type" value="Genomic_DNA"/>
</dbReference>
<evidence type="ECO:0000313" key="4">
    <source>
        <dbReference type="Proteomes" id="UP001430953"/>
    </source>
</evidence>
<keyword evidence="2" id="KW-0732">Signal</keyword>
<reference evidence="3 4" key="1">
    <citation type="submission" date="2023-03" db="EMBL/GenBank/DDBJ databases">
        <title>High recombination rates correlate with genetic variation in Cardiocondyla obscurior ants.</title>
        <authorList>
            <person name="Errbii M."/>
        </authorList>
    </citation>
    <scope>NUCLEOTIDE SEQUENCE [LARGE SCALE GENOMIC DNA]</scope>
    <source>
        <strain evidence="3">Alpha-2009</strain>
        <tissue evidence="3">Whole body</tissue>
    </source>
</reference>
<evidence type="ECO:0000256" key="1">
    <source>
        <dbReference type="SAM" id="MobiDB-lite"/>
    </source>
</evidence>
<proteinExistence type="predicted"/>
<feature type="signal peptide" evidence="2">
    <location>
        <begin position="1"/>
        <end position="19"/>
    </location>
</feature>
<gene>
    <name evidence="3" type="ORF">PUN28_003648</name>
</gene>
<organism evidence="3 4">
    <name type="scientific">Cardiocondyla obscurior</name>
    <dbReference type="NCBI Taxonomy" id="286306"/>
    <lineage>
        <taxon>Eukaryota</taxon>
        <taxon>Metazoa</taxon>
        <taxon>Ecdysozoa</taxon>
        <taxon>Arthropoda</taxon>
        <taxon>Hexapoda</taxon>
        <taxon>Insecta</taxon>
        <taxon>Pterygota</taxon>
        <taxon>Neoptera</taxon>
        <taxon>Endopterygota</taxon>
        <taxon>Hymenoptera</taxon>
        <taxon>Apocrita</taxon>
        <taxon>Aculeata</taxon>
        <taxon>Formicoidea</taxon>
        <taxon>Formicidae</taxon>
        <taxon>Myrmicinae</taxon>
        <taxon>Cardiocondyla</taxon>
    </lineage>
</organism>
<dbReference type="Proteomes" id="UP001430953">
    <property type="component" value="Unassembled WGS sequence"/>
</dbReference>
<feature type="chain" id="PRO_5043800182" evidence="2">
    <location>
        <begin position="20"/>
        <end position="201"/>
    </location>
</feature>
<feature type="region of interest" description="Disordered" evidence="1">
    <location>
        <begin position="182"/>
        <end position="201"/>
    </location>
</feature>
<comment type="caution">
    <text evidence="3">The sequence shown here is derived from an EMBL/GenBank/DDBJ whole genome shotgun (WGS) entry which is preliminary data.</text>
</comment>
<keyword evidence="4" id="KW-1185">Reference proteome</keyword>
<sequence>MMWDFLICLPEFCLFLTDSTHEANFCQWVLHYERHAISNKIFVSIRKQNSHWISRITGNINRAGVLALNLRPLITNNSEQSSPKEHSSLVEEESSISKKAAITRTEQELVDINNNVPKILEEWIFPLDTPSILKGVASPNATATLGPKPKHITGFILCPWILHTIFPPEAFYNQSIWRDTTPNWPKPPPELGPRGSRRLAD</sequence>
<evidence type="ECO:0000256" key="2">
    <source>
        <dbReference type="SAM" id="SignalP"/>
    </source>
</evidence>
<protein>
    <submittedName>
        <fullName evidence="3">Uncharacterized protein</fullName>
    </submittedName>
</protein>
<evidence type="ECO:0000313" key="3">
    <source>
        <dbReference type="EMBL" id="KAL0128479.1"/>
    </source>
</evidence>
<accession>A0AAW2GMW0</accession>
<dbReference type="AlphaFoldDB" id="A0AAW2GMW0"/>